<gene>
    <name evidence="1" type="ORF">A5679_06355</name>
</gene>
<organism evidence="1 2">
    <name type="scientific">Mycobacterium scrofulaceum</name>
    <dbReference type="NCBI Taxonomy" id="1783"/>
    <lineage>
        <taxon>Bacteria</taxon>
        <taxon>Bacillati</taxon>
        <taxon>Actinomycetota</taxon>
        <taxon>Actinomycetes</taxon>
        <taxon>Mycobacteriales</taxon>
        <taxon>Mycobacteriaceae</taxon>
        <taxon>Mycobacterium</taxon>
    </lineage>
</organism>
<evidence type="ECO:0000313" key="2">
    <source>
        <dbReference type="Proteomes" id="UP000092207"/>
    </source>
</evidence>
<reference evidence="1 2" key="1">
    <citation type="submission" date="2016-06" db="EMBL/GenBank/DDBJ databases">
        <authorList>
            <person name="Kjaerup R.B."/>
            <person name="Dalgaard T.S."/>
            <person name="Juul-Madsen H.R."/>
        </authorList>
    </citation>
    <scope>NUCLEOTIDE SEQUENCE [LARGE SCALE GENOMIC DNA]</scope>
    <source>
        <strain evidence="1 2">E2838</strain>
    </source>
</reference>
<comment type="caution">
    <text evidence="1">The sequence shown here is derived from an EMBL/GenBank/DDBJ whole genome shotgun (WGS) entry which is preliminary data.</text>
</comment>
<sequence>MTPRPDASDAVQPETADSFDAVVSAWAEAVRCESAYGCERPASWLALRHQPCGGHQPVCTFHYRRWVRASLVRISRSGRMRCIYCGQNFKTVEQCMCFRPL</sequence>
<protein>
    <submittedName>
        <fullName evidence="1">Uncharacterized protein</fullName>
    </submittedName>
</protein>
<evidence type="ECO:0000313" key="1">
    <source>
        <dbReference type="EMBL" id="OBI10656.1"/>
    </source>
</evidence>
<proteinExistence type="predicted"/>
<dbReference type="Proteomes" id="UP000092207">
    <property type="component" value="Unassembled WGS sequence"/>
</dbReference>
<dbReference type="AlphaFoldDB" id="A0A1A2WCN8"/>
<accession>A0A1A2WCN8</accession>
<dbReference type="EMBL" id="LZJY01000007">
    <property type="protein sequence ID" value="OBI10656.1"/>
    <property type="molecule type" value="Genomic_DNA"/>
</dbReference>
<name>A0A1A2WCN8_MYCSC</name>